<evidence type="ECO:0000313" key="2">
    <source>
        <dbReference type="Proteomes" id="UP000277294"/>
    </source>
</evidence>
<reference evidence="1 2" key="1">
    <citation type="submission" date="2018-10" db="EMBL/GenBank/DDBJ databases">
        <authorList>
            <person name="Criscuolo A."/>
        </authorList>
    </citation>
    <scope>NUCLEOTIDE SEQUENCE [LARGE SCALE GENOMIC DNA]</scope>
    <source>
        <strain evidence="1">DnA1</strain>
    </source>
</reference>
<dbReference type="EMBL" id="UWPJ01000010">
    <property type="protein sequence ID" value="VCU69076.1"/>
    <property type="molecule type" value="Genomic_DNA"/>
</dbReference>
<dbReference type="OrthoDB" id="8675971at2"/>
<sequence>MADYLLHRVDGDERMLILGMRWHTILGSRLDRRARKTARQMRATHYAHDGRSEAVGVVRLGRADRRGARLLYSGALAFAAGHRHGVAALRARLPDGRIWVVAVQSGKVLTHSDRLYVSEQDAEQALADLVERYGDGLDVYGPQDGETGDLSALLPADAQACGLRECGWALPALPKPLAVAALGCALALGGRAAWDGYRSRQVAAVPAEPVDAASAWRQSLDRALRNVRVHGSADRARLLAGLAELPAGIGGWRLASASCKRAAAQDWSCAARYDRQARQATNASFLEARPAGWQETWQPMDAVVAHFSLDAGGGPLDPAALRDRTWQDGHALSAVQRILPLLSGAAVGEFAPLRIQAPHDEQGRELERPAGMPALFERALRLEGPLRSLLAVPEELDGQIEWRQVSLTIDDGAAPSLNRSRIMAGISGVLYAHE</sequence>
<dbReference type="AlphaFoldDB" id="A0A3P4B0I9"/>
<dbReference type="RefSeq" id="WP_124078436.1">
    <property type="nucleotide sequence ID" value="NZ_UWPJ01000010.1"/>
</dbReference>
<organism evidence="1 2">
    <name type="scientific">Pigmentiphaga humi</name>
    <dbReference type="NCBI Taxonomy" id="2478468"/>
    <lineage>
        <taxon>Bacteria</taxon>
        <taxon>Pseudomonadati</taxon>
        <taxon>Pseudomonadota</taxon>
        <taxon>Betaproteobacteria</taxon>
        <taxon>Burkholderiales</taxon>
        <taxon>Alcaligenaceae</taxon>
        <taxon>Pigmentiphaga</taxon>
    </lineage>
</organism>
<name>A0A3P4B0I9_9BURK</name>
<proteinExistence type="predicted"/>
<evidence type="ECO:0000313" key="1">
    <source>
        <dbReference type="EMBL" id="VCU69076.1"/>
    </source>
</evidence>
<dbReference type="Proteomes" id="UP000277294">
    <property type="component" value="Unassembled WGS sequence"/>
</dbReference>
<accession>A0A3P4B0I9</accession>
<protein>
    <recommendedName>
        <fullName evidence="3">Pilin accessory protein (PilO)</fullName>
    </recommendedName>
</protein>
<keyword evidence="2" id="KW-1185">Reference proteome</keyword>
<evidence type="ECO:0008006" key="3">
    <source>
        <dbReference type="Google" id="ProtNLM"/>
    </source>
</evidence>
<gene>
    <name evidence="1" type="ORF">PIGHUM_01136</name>
</gene>